<feature type="domain" description="Peptidase S74" evidence="1">
    <location>
        <begin position="2"/>
        <end position="48"/>
    </location>
</feature>
<dbReference type="EMBL" id="CP086654">
    <property type="protein sequence ID" value="UEX89534.1"/>
    <property type="molecule type" value="Genomic_DNA"/>
</dbReference>
<dbReference type="Proteomes" id="UP001197626">
    <property type="component" value="Chromosome"/>
</dbReference>
<protein>
    <submittedName>
        <fullName evidence="2">Tail fiber domain-containing protein</fullName>
    </submittedName>
</protein>
<sequence>MSSKKYKSNIKDLEIDSLDILNKTDIKQYNLNSDLDIGVKKTKYGVIL</sequence>
<evidence type="ECO:0000313" key="2">
    <source>
        <dbReference type="EMBL" id="UEX89534.1"/>
    </source>
</evidence>
<organism evidence="2 3">
    <name type="scientific">Staphylococcus ratti</name>
    <dbReference type="NCBI Taxonomy" id="2892440"/>
    <lineage>
        <taxon>Bacteria</taxon>
        <taxon>Bacillati</taxon>
        <taxon>Bacillota</taxon>
        <taxon>Bacilli</taxon>
        <taxon>Bacillales</taxon>
        <taxon>Staphylococcaceae</taxon>
        <taxon>Staphylococcus</taxon>
    </lineage>
</organism>
<dbReference type="RefSeq" id="WP_229292042.1">
    <property type="nucleotide sequence ID" value="NZ_CP086654.1"/>
</dbReference>
<dbReference type="InterPro" id="IPR030392">
    <property type="entry name" value="S74_ICA"/>
</dbReference>
<accession>A0ABY3PB77</accession>
<evidence type="ECO:0000313" key="3">
    <source>
        <dbReference type="Proteomes" id="UP001197626"/>
    </source>
</evidence>
<proteinExistence type="predicted"/>
<dbReference type="PROSITE" id="PS51688">
    <property type="entry name" value="ICA"/>
    <property type="match status" value="1"/>
</dbReference>
<evidence type="ECO:0000259" key="1">
    <source>
        <dbReference type="PROSITE" id="PS51688"/>
    </source>
</evidence>
<gene>
    <name evidence="2" type="ORF">LN051_08120</name>
</gene>
<dbReference type="Pfam" id="PF13884">
    <property type="entry name" value="Peptidase_S74"/>
    <property type="match status" value="1"/>
</dbReference>
<name>A0ABY3PB77_9STAP</name>
<reference evidence="2 3" key="1">
    <citation type="journal article" date="2022" name="Pathogens">
        <title>Staphylococcus ratti sp. nov. Isolated from a Lab Rat.</title>
        <authorList>
            <person name="Kovarovic V."/>
            <person name="Sedlacek I."/>
            <person name="Petras P."/>
            <person name="Kralova S."/>
            <person name="Maslanova I."/>
            <person name="Svec P."/>
            <person name="Neumann-Schaal M."/>
            <person name="Botka T."/>
            <person name="Gelbicova T."/>
            <person name="Stankova E."/>
            <person name="Doskar J."/>
            <person name="Pantucek R."/>
        </authorList>
    </citation>
    <scope>NUCLEOTIDE SEQUENCE [LARGE SCALE GENOMIC DNA]</scope>
    <source>
        <strain evidence="2 3">CCM 9025</strain>
    </source>
</reference>
<keyword evidence="3" id="KW-1185">Reference proteome</keyword>